<feature type="non-terminal residue" evidence="1">
    <location>
        <position position="168"/>
    </location>
</feature>
<accession>Q3YEC9</accession>
<dbReference type="AlphaFoldDB" id="Q3YEC9"/>
<reference evidence="1" key="1">
    <citation type="journal article" date="2007" name="Int. J. Syst. Evol. Microbiol.">
        <title>Nitrogen-fixing and cellulose-producing Gluconacetobacter kombuchae sp. nov., isolated from Kombucha tea.</title>
        <authorList>
            <person name="Dutta D."/>
            <person name="Gachhui R."/>
        </authorList>
    </citation>
    <scope>NUCLEOTIDE SEQUENCE</scope>
    <source>
        <strain evidence="1">RG3</strain>
    </source>
</reference>
<dbReference type="EMBL" id="DQ141200">
    <property type="protein sequence ID" value="AAZ73760.1"/>
    <property type="molecule type" value="Genomic_DNA"/>
</dbReference>
<protein>
    <submittedName>
        <fullName evidence="1">Dinitrogenase reductase</fullName>
    </submittedName>
</protein>
<name>Q3YEC9_NOVHA</name>
<organism evidence="1">
    <name type="scientific">Novacetimonas hansenii</name>
    <name type="common">Komagataeibacter hansenii</name>
    <dbReference type="NCBI Taxonomy" id="436"/>
    <lineage>
        <taxon>Bacteria</taxon>
        <taxon>Pseudomonadati</taxon>
        <taxon>Pseudomonadota</taxon>
        <taxon>Alphaproteobacteria</taxon>
        <taxon>Acetobacterales</taxon>
        <taxon>Acetobacteraceae</taxon>
        <taxon>Novacetimonas</taxon>
    </lineage>
</organism>
<proteinExistence type="predicted"/>
<evidence type="ECO:0000313" key="1">
    <source>
        <dbReference type="EMBL" id="AAZ73760.1"/>
    </source>
</evidence>
<sequence length="168" mass="19137">YDARLLAICALREWRDDPLGFCIGRAAGCRVLVAVGKARTWSRTYPYGLDSSGIYLYQDLRRVVTSIGFLGRVPKMSKSGELTRLTHTATFFDLLRLTHLSDFLFANMPRYDPHYGELQRGGQCRVLPFFCCRISNFIRSGIHTDHAPESLEYKLRLRRLSDVVCGGL</sequence>
<feature type="non-terminal residue" evidence="1">
    <location>
        <position position="1"/>
    </location>
</feature>
<gene>
    <name evidence="1" type="primary">nifH</name>
</gene>